<keyword evidence="13" id="KW-1185">Reference proteome</keyword>
<evidence type="ECO:0000256" key="10">
    <source>
        <dbReference type="ARBA" id="ARBA00023136"/>
    </source>
</evidence>
<reference evidence="12" key="1">
    <citation type="submission" date="2022-06" db="EMBL/GenBank/DDBJ databases">
        <title>Novel species in genus Dyadobacter.</title>
        <authorList>
            <person name="Ma C."/>
        </authorList>
    </citation>
    <scope>NUCLEOTIDE SEQUENCE</scope>
    <source>
        <strain evidence="12">CY22</strain>
    </source>
</reference>
<keyword evidence="3 11" id="KW-0633">Potassium transport</keyword>
<comment type="subunit">
    <text evidence="11">The system is composed of three essential subunits: KdpA, KdpB and KdpC.</text>
</comment>
<comment type="function">
    <text evidence="11">Part of the high-affinity ATP-driven potassium transport (or Kdp) system, which catalyzes the hydrolysis of ATP coupled with the electrogenic transport of potassium into the cytoplasm. This subunit acts as a catalytic chaperone that increases the ATP-binding affinity of the ATP-hydrolyzing subunit KdpB by the formation of a transient KdpB/KdpC/ATP ternary complex.</text>
</comment>
<accession>A0ABY4XR28</accession>
<keyword evidence="9 11" id="KW-0406">Ion transport</keyword>
<keyword evidence="5 11" id="KW-0547">Nucleotide-binding</keyword>
<keyword evidence="6 11" id="KW-0067">ATP-binding</keyword>
<dbReference type="PANTHER" id="PTHR30042">
    <property type="entry name" value="POTASSIUM-TRANSPORTING ATPASE C CHAIN"/>
    <property type="match status" value="1"/>
</dbReference>
<gene>
    <name evidence="11" type="primary">kdpC</name>
    <name evidence="12" type="ORF">NFI80_08270</name>
</gene>
<dbReference type="Proteomes" id="UP001055420">
    <property type="component" value="Chromosome"/>
</dbReference>
<evidence type="ECO:0000256" key="4">
    <source>
        <dbReference type="ARBA" id="ARBA00022692"/>
    </source>
</evidence>
<keyword evidence="2 11" id="KW-1003">Cell membrane</keyword>
<evidence type="ECO:0000256" key="7">
    <source>
        <dbReference type="ARBA" id="ARBA00022958"/>
    </source>
</evidence>
<evidence type="ECO:0000256" key="11">
    <source>
        <dbReference type="HAMAP-Rule" id="MF_00276"/>
    </source>
</evidence>
<keyword evidence="10 11" id="KW-0472">Membrane</keyword>
<dbReference type="PANTHER" id="PTHR30042:SF2">
    <property type="entry name" value="POTASSIUM-TRANSPORTING ATPASE KDPC SUBUNIT"/>
    <property type="match status" value="1"/>
</dbReference>
<evidence type="ECO:0000256" key="1">
    <source>
        <dbReference type="ARBA" id="ARBA00022448"/>
    </source>
</evidence>
<dbReference type="NCBIfam" id="NF001454">
    <property type="entry name" value="PRK00315.1"/>
    <property type="match status" value="1"/>
</dbReference>
<evidence type="ECO:0000313" key="12">
    <source>
        <dbReference type="EMBL" id="USJ32731.1"/>
    </source>
</evidence>
<keyword evidence="4 11" id="KW-0812">Transmembrane</keyword>
<dbReference type="PIRSF" id="PIRSF001296">
    <property type="entry name" value="K_ATPase_KdpC"/>
    <property type="match status" value="1"/>
</dbReference>
<dbReference type="InterPro" id="IPR003820">
    <property type="entry name" value="KdpC"/>
</dbReference>
<evidence type="ECO:0000256" key="8">
    <source>
        <dbReference type="ARBA" id="ARBA00022989"/>
    </source>
</evidence>
<comment type="subcellular location">
    <subcellularLocation>
        <location evidence="11">Cell membrane</location>
        <topology evidence="11">Single-pass membrane protein</topology>
    </subcellularLocation>
</comment>
<dbReference type="NCBIfam" id="TIGR00681">
    <property type="entry name" value="kdpC"/>
    <property type="match status" value="1"/>
</dbReference>
<sequence>MKTNIFPAIRLTIVTLLFFCVVYPAVVWAIAQMTPDGGRGETVSADGKRYYANIGQKFTADRFFNSRPSAVEYNAAGSGGSNKGPSNPEYLAVVQARIDTFLMHNPGVDKKDIPVELVTASGSGLDPDISPKAALIQVKRVAAARKVSEQRVAQLVSEHTEKPLLGMFGPEKVNVLSLNIALEKL</sequence>
<evidence type="ECO:0000256" key="6">
    <source>
        <dbReference type="ARBA" id="ARBA00022840"/>
    </source>
</evidence>
<organism evidence="12 13">
    <name type="scientific">Dyadobacter chenhuakuii</name>
    <dbReference type="NCBI Taxonomy" id="2909339"/>
    <lineage>
        <taxon>Bacteria</taxon>
        <taxon>Pseudomonadati</taxon>
        <taxon>Bacteroidota</taxon>
        <taxon>Cytophagia</taxon>
        <taxon>Cytophagales</taxon>
        <taxon>Spirosomataceae</taxon>
        <taxon>Dyadobacter</taxon>
    </lineage>
</organism>
<keyword evidence="1 11" id="KW-0813">Transport</keyword>
<evidence type="ECO:0000256" key="2">
    <source>
        <dbReference type="ARBA" id="ARBA00022475"/>
    </source>
</evidence>
<dbReference type="HAMAP" id="MF_00276">
    <property type="entry name" value="KdpC"/>
    <property type="match status" value="1"/>
</dbReference>
<keyword evidence="7 11" id="KW-0630">Potassium</keyword>
<evidence type="ECO:0000313" key="13">
    <source>
        <dbReference type="Proteomes" id="UP001055420"/>
    </source>
</evidence>
<dbReference type="EMBL" id="CP098805">
    <property type="protein sequence ID" value="USJ32731.1"/>
    <property type="molecule type" value="Genomic_DNA"/>
</dbReference>
<keyword evidence="8 11" id="KW-1133">Transmembrane helix</keyword>
<evidence type="ECO:0000256" key="9">
    <source>
        <dbReference type="ARBA" id="ARBA00023065"/>
    </source>
</evidence>
<dbReference type="Pfam" id="PF02669">
    <property type="entry name" value="KdpC"/>
    <property type="match status" value="1"/>
</dbReference>
<protein>
    <recommendedName>
        <fullName evidence="11">Potassium-transporting ATPase KdpC subunit</fullName>
    </recommendedName>
    <alternativeName>
        <fullName evidence="11">ATP phosphohydrolase [potassium-transporting] C chain</fullName>
    </alternativeName>
    <alternativeName>
        <fullName evidence="11">Potassium-binding and translocating subunit C</fullName>
    </alternativeName>
    <alternativeName>
        <fullName evidence="11">Potassium-translocating ATPase C chain</fullName>
    </alternativeName>
</protein>
<proteinExistence type="inferred from homology"/>
<dbReference type="NCBIfam" id="NF010606">
    <property type="entry name" value="PRK14002.1"/>
    <property type="match status" value="1"/>
</dbReference>
<evidence type="ECO:0000256" key="3">
    <source>
        <dbReference type="ARBA" id="ARBA00022538"/>
    </source>
</evidence>
<comment type="similarity">
    <text evidence="11">Belongs to the KdpC family.</text>
</comment>
<name>A0ABY4XR28_9BACT</name>
<dbReference type="RefSeq" id="WP_235163472.1">
    <property type="nucleotide sequence ID" value="NZ_CP098805.1"/>
</dbReference>
<evidence type="ECO:0000256" key="5">
    <source>
        <dbReference type="ARBA" id="ARBA00022741"/>
    </source>
</evidence>